<evidence type="ECO:0000256" key="7">
    <source>
        <dbReference type="ARBA" id="ARBA00022825"/>
    </source>
</evidence>
<evidence type="ECO:0000256" key="4">
    <source>
        <dbReference type="ARBA" id="ARBA00022670"/>
    </source>
</evidence>
<dbReference type="InterPro" id="IPR023827">
    <property type="entry name" value="Peptidase_S8_Asp-AS"/>
</dbReference>
<feature type="domain" description="Peptidase S8/S53" evidence="12">
    <location>
        <begin position="152"/>
        <end position="558"/>
    </location>
</feature>
<dbReference type="Pfam" id="PF00082">
    <property type="entry name" value="Peptidase_S8"/>
    <property type="match status" value="1"/>
</dbReference>
<protein>
    <recommendedName>
        <fullName evidence="16">Peptidase S8/S53 domain-containing protein</fullName>
    </recommendedName>
</protein>
<evidence type="ECO:0000256" key="2">
    <source>
        <dbReference type="ARBA" id="ARBA00022512"/>
    </source>
</evidence>
<dbReference type="CDD" id="cd07489">
    <property type="entry name" value="Peptidases_S8_5"/>
    <property type="match status" value="1"/>
</dbReference>
<keyword evidence="5 11" id="KW-0732">Signal</keyword>
<dbReference type="GO" id="GO:0006508">
    <property type="term" value="P:proteolysis"/>
    <property type="evidence" value="ECO:0007669"/>
    <property type="project" value="UniProtKB-KW"/>
</dbReference>
<feature type="chain" id="PRO_5040904704" description="Peptidase S8/S53 domain-containing protein" evidence="11">
    <location>
        <begin position="25"/>
        <end position="864"/>
    </location>
</feature>
<dbReference type="PROSITE" id="PS00138">
    <property type="entry name" value="SUBTILASE_SER"/>
    <property type="match status" value="1"/>
</dbReference>
<dbReference type="GO" id="GO:0004252">
    <property type="term" value="F:serine-type endopeptidase activity"/>
    <property type="evidence" value="ECO:0007669"/>
    <property type="project" value="UniProtKB-UniRule"/>
</dbReference>
<dbReference type="PROSITE" id="PS00136">
    <property type="entry name" value="SUBTILASE_ASP"/>
    <property type="match status" value="1"/>
</dbReference>
<dbReference type="InterPro" id="IPR034187">
    <property type="entry name" value="Peptidases_S8_5"/>
</dbReference>
<evidence type="ECO:0000256" key="3">
    <source>
        <dbReference type="ARBA" id="ARBA00022525"/>
    </source>
</evidence>
<dbReference type="InterPro" id="IPR022398">
    <property type="entry name" value="Peptidase_S8_His-AS"/>
</dbReference>
<dbReference type="Proteomes" id="UP001150569">
    <property type="component" value="Unassembled WGS sequence"/>
</dbReference>
<evidence type="ECO:0000256" key="6">
    <source>
        <dbReference type="ARBA" id="ARBA00022801"/>
    </source>
</evidence>
<evidence type="ECO:0000256" key="9">
    <source>
        <dbReference type="PROSITE-ProRule" id="PRU01240"/>
    </source>
</evidence>
<evidence type="ECO:0000259" key="13">
    <source>
        <dbReference type="Pfam" id="PF02225"/>
    </source>
</evidence>
<comment type="caution">
    <text evidence="14">The sequence shown here is derived from an EMBL/GenBank/DDBJ whole genome shotgun (WGS) entry which is preliminary data.</text>
</comment>
<dbReference type="PANTHER" id="PTHR43806">
    <property type="entry name" value="PEPTIDASE S8"/>
    <property type="match status" value="1"/>
</dbReference>
<feature type="active site" description="Charge relay system" evidence="8 9">
    <location>
        <position position="212"/>
    </location>
</feature>
<sequence length="864" mass="93086">MRATGLTLLGLVVALAQVPHGTLGRTPIPVSNGTSLFTIPDNYVIEFTGAPGTSAGSSASRDFYSTMATQNIPFTIRKNYTRLLNGAYIGVQDKYYDAVYNIGTALSLWSSRTSSVNDSPIPPATKALPPRPFLAHEYTGINKVRNSTSWTGAGVKVGILDTGLDYTHPAFGNCFNTTNCRVRYGYDFVGDAYNGNNIPVPDRDPMDSCNGHGTHVAGILAGNDGVFQGVAPNATLGIYRILGCSGLVESSVIIEAVETAYNDGMHIINLSIANVGGWNQWAESSVIDKAIAKGIYVVGSAGNNGAEGLWALGAPAVSPNTIAVGSMEVPRMYSWALDVTVSGQTYRVRRTDQQPTSIPLDITNAPFRRGLDAAGNDYACQPITANVKGAIVLIQRGFCDFDTKATNVIKAGGLAAVMYNSDGSEMQTPEYYAALTLPTVGIWQRDGQKFVTLLAGSQSATATMTQAIDIVDSDVPYTPSAYSSWGPNIEAVHKPDVMAPGTNIYSTLPKSRGSYGLVSGTSMAAPYVAGVVALVLQTNITASNLTVLSNVLHTATPYKHSSGMYYSLAQQGTGLINAYNALTANIAFRIRYKLICGYTDVTNMAYPITLFYTNRATTNLVYNFQVAPSISVSGFGVDKRPANPPLTDTTTAVVTMSTTSSFTAPGTNGSNDITIKRGKMADSSLLIYSGYIQAYPAPGYSGQNYSFPYLGYGYSSSSVTIFDPSYDMMPCMFRSLDRIPLPAKSNTTFTFTGNDYPVVAFRLQHPVRQIQIKVAYAETPTAIHSSVTQNQYAYRSRNFDGTSQGQFFEFKWDGMGYYQKSPSTIFMHPSRSYVLIFTFRTVYMSSKAITYTTPVIHIPKTIKS</sequence>
<keyword evidence="15" id="KW-1185">Reference proteome</keyword>
<organism evidence="14 15">
    <name type="scientific">Tieghemiomyces parasiticus</name>
    <dbReference type="NCBI Taxonomy" id="78921"/>
    <lineage>
        <taxon>Eukaryota</taxon>
        <taxon>Fungi</taxon>
        <taxon>Fungi incertae sedis</taxon>
        <taxon>Zoopagomycota</taxon>
        <taxon>Kickxellomycotina</taxon>
        <taxon>Dimargaritomycetes</taxon>
        <taxon>Dimargaritales</taxon>
        <taxon>Dimargaritaceae</taxon>
        <taxon>Tieghemiomyces</taxon>
    </lineage>
</organism>
<keyword evidence="3" id="KW-0964">Secreted</keyword>
<dbReference type="EMBL" id="JANBPT010000483">
    <property type="protein sequence ID" value="KAJ1919104.1"/>
    <property type="molecule type" value="Genomic_DNA"/>
</dbReference>
<evidence type="ECO:0000256" key="10">
    <source>
        <dbReference type="RuleBase" id="RU003355"/>
    </source>
</evidence>
<dbReference type="PROSITE" id="PS51892">
    <property type="entry name" value="SUBTILASE"/>
    <property type="match status" value="1"/>
</dbReference>
<feature type="active site" description="Charge relay system" evidence="8 9">
    <location>
        <position position="522"/>
    </location>
</feature>
<dbReference type="InterPro" id="IPR015500">
    <property type="entry name" value="Peptidase_S8_subtilisin-rel"/>
</dbReference>
<keyword evidence="4 9" id="KW-0645">Protease</keyword>
<dbReference type="InterPro" id="IPR023828">
    <property type="entry name" value="Peptidase_S8_Ser-AS"/>
</dbReference>
<dbReference type="SUPFAM" id="SSF52025">
    <property type="entry name" value="PA domain"/>
    <property type="match status" value="1"/>
</dbReference>
<evidence type="ECO:0000259" key="12">
    <source>
        <dbReference type="Pfam" id="PF00082"/>
    </source>
</evidence>
<keyword evidence="6 9" id="KW-0378">Hydrolase</keyword>
<proteinExistence type="inferred from homology"/>
<reference evidence="14" key="1">
    <citation type="submission" date="2022-07" db="EMBL/GenBank/DDBJ databases">
        <title>Phylogenomic reconstructions and comparative analyses of Kickxellomycotina fungi.</title>
        <authorList>
            <person name="Reynolds N.K."/>
            <person name="Stajich J.E."/>
            <person name="Barry K."/>
            <person name="Grigoriev I.V."/>
            <person name="Crous P."/>
            <person name="Smith M.E."/>
        </authorList>
    </citation>
    <scope>NUCLEOTIDE SEQUENCE</scope>
    <source>
        <strain evidence="14">RSA 861</strain>
    </source>
</reference>
<name>A0A9W8A344_9FUNG</name>
<dbReference type="AlphaFoldDB" id="A0A9W8A344"/>
<dbReference type="PROSITE" id="PS00137">
    <property type="entry name" value="SUBTILASE_HIS"/>
    <property type="match status" value="1"/>
</dbReference>
<gene>
    <name evidence="14" type="ORF">IWQ60_007329</name>
</gene>
<feature type="domain" description="PA" evidence="13">
    <location>
        <begin position="378"/>
        <end position="449"/>
    </location>
</feature>
<dbReference type="Gene3D" id="3.50.30.30">
    <property type="match status" value="1"/>
</dbReference>
<evidence type="ECO:0008006" key="16">
    <source>
        <dbReference type="Google" id="ProtNLM"/>
    </source>
</evidence>
<dbReference type="GO" id="GO:0005615">
    <property type="term" value="C:extracellular space"/>
    <property type="evidence" value="ECO:0007669"/>
    <property type="project" value="TreeGrafter"/>
</dbReference>
<dbReference type="InterPro" id="IPR003137">
    <property type="entry name" value="PA_domain"/>
</dbReference>
<dbReference type="OrthoDB" id="10256524at2759"/>
<keyword evidence="7 9" id="KW-0720">Serine protease</keyword>
<dbReference type="CDD" id="cd00538">
    <property type="entry name" value="PA"/>
    <property type="match status" value="1"/>
</dbReference>
<dbReference type="PRINTS" id="PR00723">
    <property type="entry name" value="SUBTILISIN"/>
</dbReference>
<dbReference type="Gene3D" id="3.40.50.200">
    <property type="entry name" value="Peptidase S8/S53 domain"/>
    <property type="match status" value="1"/>
</dbReference>
<accession>A0A9W8A344</accession>
<evidence type="ECO:0000313" key="14">
    <source>
        <dbReference type="EMBL" id="KAJ1919104.1"/>
    </source>
</evidence>
<dbReference type="PANTHER" id="PTHR43806:SF66">
    <property type="entry name" value="SERIN ENDOPEPTIDASE"/>
    <property type="match status" value="1"/>
</dbReference>
<dbReference type="SUPFAM" id="SSF52743">
    <property type="entry name" value="Subtilisin-like"/>
    <property type="match status" value="1"/>
</dbReference>
<dbReference type="InterPro" id="IPR036852">
    <property type="entry name" value="Peptidase_S8/S53_dom_sf"/>
</dbReference>
<evidence type="ECO:0000256" key="5">
    <source>
        <dbReference type="ARBA" id="ARBA00022729"/>
    </source>
</evidence>
<keyword evidence="2" id="KW-0134">Cell wall</keyword>
<feature type="signal peptide" evidence="11">
    <location>
        <begin position="1"/>
        <end position="24"/>
    </location>
</feature>
<dbReference type="Pfam" id="PF02225">
    <property type="entry name" value="PA"/>
    <property type="match status" value="1"/>
</dbReference>
<feature type="active site" description="Charge relay system" evidence="8 9">
    <location>
        <position position="161"/>
    </location>
</feature>
<evidence type="ECO:0000313" key="15">
    <source>
        <dbReference type="Proteomes" id="UP001150569"/>
    </source>
</evidence>
<dbReference type="InterPro" id="IPR050131">
    <property type="entry name" value="Peptidase_S8_subtilisin-like"/>
</dbReference>
<dbReference type="InterPro" id="IPR046450">
    <property type="entry name" value="PA_dom_sf"/>
</dbReference>
<evidence type="ECO:0000256" key="11">
    <source>
        <dbReference type="SAM" id="SignalP"/>
    </source>
</evidence>
<dbReference type="InterPro" id="IPR000209">
    <property type="entry name" value="Peptidase_S8/S53_dom"/>
</dbReference>
<evidence type="ECO:0000256" key="8">
    <source>
        <dbReference type="PIRSR" id="PIRSR615500-1"/>
    </source>
</evidence>
<comment type="similarity">
    <text evidence="1 9 10">Belongs to the peptidase S8 family.</text>
</comment>
<evidence type="ECO:0000256" key="1">
    <source>
        <dbReference type="ARBA" id="ARBA00011073"/>
    </source>
</evidence>